<reference evidence="4" key="1">
    <citation type="submission" date="2017-09" db="EMBL/GenBank/DDBJ databases">
        <authorList>
            <person name="Varghese N."/>
            <person name="Submissions S."/>
        </authorList>
    </citation>
    <scope>NUCLEOTIDE SEQUENCE [LARGE SCALE GENOMIC DNA]</scope>
    <source>
        <strain evidence="4">CGMCC 1.12803</strain>
    </source>
</reference>
<protein>
    <submittedName>
        <fullName evidence="3">Glycosyltransferase involved in cell wall bisynthesis</fullName>
    </submittedName>
</protein>
<proteinExistence type="predicted"/>
<keyword evidence="4" id="KW-1185">Reference proteome</keyword>
<dbReference type="RefSeq" id="WP_097133849.1">
    <property type="nucleotide sequence ID" value="NZ_OCMT01000005.1"/>
</dbReference>
<evidence type="ECO:0000259" key="1">
    <source>
        <dbReference type="Pfam" id="PF00534"/>
    </source>
</evidence>
<dbReference type="PANTHER" id="PTHR12526:SF630">
    <property type="entry name" value="GLYCOSYLTRANSFERASE"/>
    <property type="match status" value="1"/>
</dbReference>
<name>A0A286AEL6_9SPHI</name>
<keyword evidence="3" id="KW-0808">Transferase</keyword>
<dbReference type="OrthoDB" id="596635at2"/>
<feature type="domain" description="Glycosyl transferase family 1" evidence="1">
    <location>
        <begin position="184"/>
        <end position="339"/>
    </location>
</feature>
<feature type="domain" description="Glycosyltransferase subfamily 4-like N-terminal" evidence="2">
    <location>
        <begin position="15"/>
        <end position="167"/>
    </location>
</feature>
<dbReference type="SUPFAM" id="SSF53756">
    <property type="entry name" value="UDP-Glycosyltransferase/glycogen phosphorylase"/>
    <property type="match status" value="1"/>
</dbReference>
<evidence type="ECO:0000313" key="4">
    <source>
        <dbReference type="Proteomes" id="UP000219281"/>
    </source>
</evidence>
<dbReference type="InterPro" id="IPR001296">
    <property type="entry name" value="Glyco_trans_1"/>
</dbReference>
<dbReference type="GO" id="GO:0016757">
    <property type="term" value="F:glycosyltransferase activity"/>
    <property type="evidence" value="ECO:0007669"/>
    <property type="project" value="InterPro"/>
</dbReference>
<dbReference type="EMBL" id="OCMT01000005">
    <property type="protein sequence ID" value="SOD20340.1"/>
    <property type="molecule type" value="Genomic_DNA"/>
</dbReference>
<evidence type="ECO:0000259" key="2">
    <source>
        <dbReference type="Pfam" id="PF13439"/>
    </source>
</evidence>
<dbReference type="InterPro" id="IPR028098">
    <property type="entry name" value="Glyco_trans_4-like_N"/>
</dbReference>
<sequence length="361" mass="41767">MKSILLYFNSLKPSGGIERVIVTVANKLCEQYKVTILVKGEPISFYKLDGRVRLESLGNELNFNMNSQLSRVFSAMKSVYKNSKSLKLYLKQNNFDYYYLAHPLNVLEFHFSKGVTTTNTVITEHGASTAYNLIYRKVKSWLYPKAKVYVVPTTKDTEYYKNLGFPAQYLPHFKSKLKYEKASLSEKIALNIGRFTDVKQQIALLRLWNSLVNVKQIKDWKLFLVGIGELENQFEEYIERNNLQNYVFLKPPKESVEEYYKQASLFLLTSKSEGFGMVLLEAISFGLPCVSYDCPSGPRDIIKNNENGYLVPPNDEVIFEQMVVNLLNNRELLEKMGNESLTISNNWNDEKLLEQWNIILN</sequence>
<organism evidence="3 4">
    <name type="scientific">Pedobacter xixiisoli</name>
    <dbReference type="NCBI Taxonomy" id="1476464"/>
    <lineage>
        <taxon>Bacteria</taxon>
        <taxon>Pseudomonadati</taxon>
        <taxon>Bacteroidota</taxon>
        <taxon>Sphingobacteriia</taxon>
        <taxon>Sphingobacteriales</taxon>
        <taxon>Sphingobacteriaceae</taxon>
        <taxon>Pedobacter</taxon>
    </lineage>
</organism>
<dbReference type="Pfam" id="PF13439">
    <property type="entry name" value="Glyco_transf_4"/>
    <property type="match status" value="1"/>
</dbReference>
<dbReference type="Pfam" id="PF00534">
    <property type="entry name" value="Glycos_transf_1"/>
    <property type="match status" value="1"/>
</dbReference>
<dbReference type="Gene3D" id="3.40.50.2000">
    <property type="entry name" value="Glycogen Phosphorylase B"/>
    <property type="match status" value="2"/>
</dbReference>
<dbReference type="PANTHER" id="PTHR12526">
    <property type="entry name" value="GLYCOSYLTRANSFERASE"/>
    <property type="match status" value="1"/>
</dbReference>
<gene>
    <name evidence="3" type="ORF">SAMN06297358_4056</name>
</gene>
<accession>A0A286AEL6</accession>
<dbReference type="AlphaFoldDB" id="A0A286AEL6"/>
<evidence type="ECO:0000313" key="3">
    <source>
        <dbReference type="EMBL" id="SOD20340.1"/>
    </source>
</evidence>
<dbReference type="Proteomes" id="UP000219281">
    <property type="component" value="Unassembled WGS sequence"/>
</dbReference>